<organism evidence="1 2">
    <name type="scientific">Vespula maculifrons</name>
    <name type="common">Eastern yellow jacket</name>
    <name type="synonym">Wasp</name>
    <dbReference type="NCBI Taxonomy" id="7453"/>
    <lineage>
        <taxon>Eukaryota</taxon>
        <taxon>Metazoa</taxon>
        <taxon>Ecdysozoa</taxon>
        <taxon>Arthropoda</taxon>
        <taxon>Hexapoda</taxon>
        <taxon>Insecta</taxon>
        <taxon>Pterygota</taxon>
        <taxon>Neoptera</taxon>
        <taxon>Endopterygota</taxon>
        <taxon>Hymenoptera</taxon>
        <taxon>Apocrita</taxon>
        <taxon>Aculeata</taxon>
        <taxon>Vespoidea</taxon>
        <taxon>Vespidae</taxon>
        <taxon>Vespinae</taxon>
        <taxon>Vespula</taxon>
    </lineage>
</organism>
<comment type="caution">
    <text evidence="1">The sequence shown here is derived from an EMBL/GenBank/DDBJ whole genome shotgun (WGS) entry which is preliminary data.</text>
</comment>
<proteinExistence type="predicted"/>
<protein>
    <submittedName>
        <fullName evidence="1">Uncharacterized protein</fullName>
    </submittedName>
</protein>
<accession>A0ABD2BHQ3</accession>
<gene>
    <name evidence="1" type="ORF">V1477_014537</name>
</gene>
<dbReference type="AlphaFoldDB" id="A0ABD2BHQ3"/>
<evidence type="ECO:0000313" key="2">
    <source>
        <dbReference type="Proteomes" id="UP001607303"/>
    </source>
</evidence>
<sequence length="68" mass="7858">MILETKNDVTRFCNVVLKFISGGSWDEKVSILVIRIDRDAAHRITSRPLRVTSTYLLIELDPSNRQQK</sequence>
<keyword evidence="2" id="KW-1185">Reference proteome</keyword>
<evidence type="ECO:0000313" key="1">
    <source>
        <dbReference type="EMBL" id="KAL2732296.1"/>
    </source>
</evidence>
<reference evidence="1 2" key="1">
    <citation type="journal article" date="2024" name="Ann. Entomol. Soc. Am.">
        <title>Genomic analyses of the southern and eastern yellowjacket wasps (Hymenoptera: Vespidae) reveal evolutionary signatures of social life.</title>
        <authorList>
            <person name="Catto M.A."/>
            <person name="Caine P.B."/>
            <person name="Orr S.E."/>
            <person name="Hunt B.G."/>
            <person name="Goodisman M.A.D."/>
        </authorList>
    </citation>
    <scope>NUCLEOTIDE SEQUENCE [LARGE SCALE GENOMIC DNA]</scope>
    <source>
        <strain evidence="1">232</strain>
        <tissue evidence="1">Head and thorax</tissue>
    </source>
</reference>
<name>A0ABD2BHQ3_VESMC</name>
<dbReference type="Proteomes" id="UP001607303">
    <property type="component" value="Unassembled WGS sequence"/>
</dbReference>
<dbReference type="EMBL" id="JAYRBN010000075">
    <property type="protein sequence ID" value="KAL2732296.1"/>
    <property type="molecule type" value="Genomic_DNA"/>
</dbReference>